<dbReference type="OrthoDB" id="3506627at2"/>
<dbReference type="RefSeq" id="WP_155360671.1">
    <property type="nucleotide sequence ID" value="NZ_BAAAHL010000014.1"/>
</dbReference>
<dbReference type="Proteomes" id="UP000331127">
    <property type="component" value="Unassembled WGS sequence"/>
</dbReference>
<organism evidence="1 2">
    <name type="scientific">Acrocarpospora macrocephala</name>
    <dbReference type="NCBI Taxonomy" id="150177"/>
    <lineage>
        <taxon>Bacteria</taxon>
        <taxon>Bacillati</taxon>
        <taxon>Actinomycetota</taxon>
        <taxon>Actinomycetes</taxon>
        <taxon>Streptosporangiales</taxon>
        <taxon>Streptosporangiaceae</taxon>
        <taxon>Acrocarpospora</taxon>
    </lineage>
</organism>
<dbReference type="AlphaFoldDB" id="A0A5M3X367"/>
<name>A0A5M3X367_9ACTN</name>
<proteinExistence type="predicted"/>
<keyword evidence="2" id="KW-1185">Reference proteome</keyword>
<evidence type="ECO:0000313" key="1">
    <source>
        <dbReference type="EMBL" id="GES15564.1"/>
    </source>
</evidence>
<evidence type="ECO:0000313" key="2">
    <source>
        <dbReference type="Proteomes" id="UP000331127"/>
    </source>
</evidence>
<accession>A0A5M3X367</accession>
<protein>
    <submittedName>
        <fullName evidence="1">Uncharacterized protein</fullName>
    </submittedName>
</protein>
<sequence length="586" mass="61973">MAEFMGMDPAGVQDLIRRLETGKSVLAGVRPGLESAIAEAGPDWAGVGGATAMHRTWAFFHDSQADLRWRLEVLQQVLPDRPFGPTKVDMPFANQAEAAAAGKRAGAELAGALAVHQREDTLHSWAKVEAALAAAGGKARDPAYAAAFLGALDGADTIHTIFNTWMDIHAAGQRGLPPEIWETAEESLGALAAAFAAAEGTGNLPAGWREDILRADPATLSAMVGLARTSTAFLNEVGRRQFSSPGTGSAPLLMGPDWNSVLVARAFTANPAALQRLLAEHKEIAGRLLRPQLVNGAGTTEFSRLLAAALDRALALDTGSAALREQALINLIKGVGYQGTEEVSGHFATFEDSPLSPVLAKRLIPYLGELARGQASVDPDNLVKPPTGRWRDLDVDTAARFVGALMQNPDTTDTLRAAFRAYAQDLNIGQAHPYSPDPAERATFTRLSAEASGLANLLLGGSAYAEFNDDEFIDAVADAALLPVNYGIAKASVNATPLTSATVDHESSGYKDGMVEIIKNRLDVKTPETARVMTDDLVDAQMAILINSLEANKQEPLTAADASQVKSAFRGRLFSALTKALEVRGG</sequence>
<dbReference type="EMBL" id="BLAE01000078">
    <property type="protein sequence ID" value="GES15564.1"/>
    <property type="molecule type" value="Genomic_DNA"/>
</dbReference>
<comment type="caution">
    <text evidence="1">The sequence shown here is derived from an EMBL/GenBank/DDBJ whole genome shotgun (WGS) entry which is preliminary data.</text>
</comment>
<gene>
    <name evidence="1" type="ORF">Amac_091610</name>
</gene>
<reference evidence="1 2" key="1">
    <citation type="submission" date="2019-10" db="EMBL/GenBank/DDBJ databases">
        <title>Whole genome shotgun sequence of Acrocarpospora macrocephala NBRC 16266.</title>
        <authorList>
            <person name="Ichikawa N."/>
            <person name="Kimura A."/>
            <person name="Kitahashi Y."/>
            <person name="Komaki H."/>
            <person name="Oguchi A."/>
        </authorList>
    </citation>
    <scope>NUCLEOTIDE SEQUENCE [LARGE SCALE GENOMIC DNA]</scope>
    <source>
        <strain evidence="1 2">NBRC 16266</strain>
    </source>
</reference>